<evidence type="ECO:0000256" key="1">
    <source>
        <dbReference type="SAM" id="Phobius"/>
    </source>
</evidence>
<evidence type="ECO:0000313" key="3">
    <source>
        <dbReference type="Proteomes" id="UP000650511"/>
    </source>
</evidence>
<reference evidence="2" key="2">
    <citation type="submission" date="2020-09" db="EMBL/GenBank/DDBJ databases">
        <authorList>
            <person name="Sun Q."/>
            <person name="Zhou Y."/>
        </authorList>
    </citation>
    <scope>NUCLEOTIDE SEQUENCE</scope>
    <source>
        <strain evidence="2">CGMCC 1.14988</strain>
    </source>
</reference>
<protein>
    <recommendedName>
        <fullName evidence="4">Prepilin-type N-terminal cleavage/methylation domain-containing protein</fullName>
    </recommendedName>
</protein>
<reference evidence="2" key="1">
    <citation type="journal article" date="2014" name="Int. J. Syst. Evol. Microbiol.">
        <title>Complete genome sequence of Corynebacterium casei LMG S-19264T (=DSM 44701T), isolated from a smear-ripened cheese.</title>
        <authorList>
            <consortium name="US DOE Joint Genome Institute (JGI-PGF)"/>
            <person name="Walter F."/>
            <person name="Albersmeier A."/>
            <person name="Kalinowski J."/>
            <person name="Ruckert C."/>
        </authorList>
    </citation>
    <scope>NUCLEOTIDE SEQUENCE</scope>
    <source>
        <strain evidence="2">CGMCC 1.14988</strain>
    </source>
</reference>
<evidence type="ECO:0008006" key="4">
    <source>
        <dbReference type="Google" id="ProtNLM"/>
    </source>
</evidence>
<sequence>MRQTRGHAFPSRRAGEEGASLVEVLVTVALLATAFLALAQVATASLLSLRGSADRTTAVAIATEAVEASRQLPWHDLGLHQVTHAARCAQSFPVDVAGTLREPTLCLADGGVTDTLPFTGRNGDYEVETVVTTVPSYTNARRVTTVVRWEDRGRHREVRTSSVVAGVERG</sequence>
<dbReference type="AlphaFoldDB" id="A0A8J3ABE0"/>
<evidence type="ECO:0000313" key="2">
    <source>
        <dbReference type="EMBL" id="GGI07369.1"/>
    </source>
</evidence>
<proteinExistence type="predicted"/>
<keyword evidence="3" id="KW-1185">Reference proteome</keyword>
<keyword evidence="1" id="KW-0812">Transmembrane</keyword>
<gene>
    <name evidence="2" type="ORF">GCM10011354_23740</name>
</gene>
<dbReference type="RefSeq" id="WP_165404006.1">
    <property type="nucleotide sequence ID" value="NZ_BMHA01000008.1"/>
</dbReference>
<comment type="caution">
    <text evidence="2">The sequence shown here is derived from an EMBL/GenBank/DDBJ whole genome shotgun (WGS) entry which is preliminary data.</text>
</comment>
<organism evidence="2 3">
    <name type="scientific">Egicoccus halophilus</name>
    <dbReference type="NCBI Taxonomy" id="1670830"/>
    <lineage>
        <taxon>Bacteria</taxon>
        <taxon>Bacillati</taxon>
        <taxon>Actinomycetota</taxon>
        <taxon>Nitriliruptoria</taxon>
        <taxon>Egicoccales</taxon>
        <taxon>Egicoccaceae</taxon>
        <taxon>Egicoccus</taxon>
    </lineage>
</organism>
<accession>A0A8J3ABE0</accession>
<name>A0A8J3ABE0_9ACTN</name>
<dbReference type="Proteomes" id="UP000650511">
    <property type="component" value="Unassembled WGS sequence"/>
</dbReference>
<keyword evidence="1" id="KW-0472">Membrane</keyword>
<keyword evidence="1" id="KW-1133">Transmembrane helix</keyword>
<feature type="transmembrane region" description="Helical" evidence="1">
    <location>
        <begin position="21"/>
        <end position="42"/>
    </location>
</feature>
<dbReference type="EMBL" id="BMHA01000008">
    <property type="protein sequence ID" value="GGI07369.1"/>
    <property type="molecule type" value="Genomic_DNA"/>
</dbReference>